<dbReference type="InterPro" id="IPR004088">
    <property type="entry name" value="KH_dom_type_1"/>
</dbReference>
<dbReference type="InterPro" id="IPR056553">
    <property type="entry name" value="KH_Mug60-KHD4"/>
</dbReference>
<gene>
    <name evidence="4" type="ORF">G6F51_002336</name>
</gene>
<dbReference type="Proteomes" id="UP000717996">
    <property type="component" value="Unassembled WGS sequence"/>
</dbReference>
<proteinExistence type="predicted"/>
<keyword evidence="2" id="KW-0694">RNA-binding</keyword>
<dbReference type="PROSITE" id="PS50084">
    <property type="entry name" value="KH_TYPE_1"/>
    <property type="match status" value="1"/>
</dbReference>
<evidence type="ECO:0000313" key="4">
    <source>
        <dbReference type="EMBL" id="KAG1550619.1"/>
    </source>
</evidence>
<dbReference type="GO" id="GO:0005737">
    <property type="term" value="C:cytoplasm"/>
    <property type="evidence" value="ECO:0007669"/>
    <property type="project" value="TreeGrafter"/>
</dbReference>
<protein>
    <recommendedName>
        <fullName evidence="3">K Homology domain-containing protein</fullName>
    </recommendedName>
</protein>
<organism evidence="4 5">
    <name type="scientific">Rhizopus oryzae</name>
    <name type="common">Mucormycosis agent</name>
    <name type="synonym">Rhizopus arrhizus var. delemar</name>
    <dbReference type="NCBI Taxonomy" id="64495"/>
    <lineage>
        <taxon>Eukaryota</taxon>
        <taxon>Fungi</taxon>
        <taxon>Fungi incertae sedis</taxon>
        <taxon>Mucoromycota</taxon>
        <taxon>Mucoromycotina</taxon>
        <taxon>Mucoromycetes</taxon>
        <taxon>Mucorales</taxon>
        <taxon>Mucorineae</taxon>
        <taxon>Rhizopodaceae</taxon>
        <taxon>Rhizopus</taxon>
    </lineage>
</organism>
<dbReference type="SMART" id="SM00322">
    <property type="entry name" value="KH"/>
    <property type="match status" value="3"/>
</dbReference>
<dbReference type="AlphaFoldDB" id="A0A9P6YK90"/>
<dbReference type="Pfam" id="PF24563">
    <property type="entry name" value="KH_Mug60-KHD4"/>
    <property type="match status" value="1"/>
</dbReference>
<dbReference type="PANTHER" id="PTHR10627">
    <property type="entry name" value="SCP160"/>
    <property type="match status" value="1"/>
</dbReference>
<dbReference type="CDD" id="cd22453">
    <property type="entry name" value="KH-I_MUG60_like"/>
    <property type="match status" value="1"/>
</dbReference>
<dbReference type="Gene3D" id="3.30.1370.10">
    <property type="entry name" value="K Homology domain, type 1"/>
    <property type="match status" value="2"/>
</dbReference>
<dbReference type="SUPFAM" id="SSF54791">
    <property type="entry name" value="Eukaryotic type KH-domain (KH-domain type I)"/>
    <property type="match status" value="3"/>
</dbReference>
<name>A0A9P6YK90_RHIOR</name>
<evidence type="ECO:0000259" key="3">
    <source>
        <dbReference type="SMART" id="SM00322"/>
    </source>
</evidence>
<sequence length="760" mass="86460">MLALSFCYGPPASEQYVYNVDGNEHTLNKLREDCSKISLSRGCQINLKTDKIKETVSLIDTPTGYNLSMIGTIENALLKARGDLLQQCSLKIKLTLQILLVADISNDLFTDLLKIYNVKINVIQPKIQYSSLVSDNPTLIEIIGTPKEVEDCRVRILVLLDEKQNLKTETLQLPLKLHYLICGKKRGGLLPIIEETSTNIYFPSPFDQQGDVEVDIYITGEQTQVTRVKGMLNKLAIQKAKSMYHKDIDLSSKKIDWLLLHRRDELRKIMHDNGAYMMFPPIGSGETRVTVYAENRVNAERTLRALNLQTCTIYEAFFYFNNGNDEQDDLYNALFNSPSHLTVFVSELSRVSGSEVFYKPEQGCIEILGSERAIRNVYQRLQEMQSLQTLHAQTIFRLESSNDHQDFISGKKNGKINKIMRTSGAKIKFSPFINDYNFLIEVESTSFTKALDGLTLLQEELPAEISFFVPESYHKRIIGVGGKNIQRIMKRYGVFVKFSNTEEFASLGGYYNNEDNVVARTPMKNGINLDNLRHAVMELVQPRDKNYISKQVRIPFVLHRELIHNYQADFITEVIAKRSHTRVIWPPGELACNYVTLLGPEAHIPNASSLLETIVPETYHLYVPNIINLDHAFQQEIAGRFLETYHIKVEYQNDLIRLGFFRHQVDTDLPKALSDLIAYLKSHNIHLDPKPAPITYVAFPHHILGTNLAWTPVTQDNDDSSIPDNNNIRSIFNALPLEDPLIPGYSGLTPGGGIWTPSRF</sequence>
<evidence type="ECO:0000256" key="2">
    <source>
        <dbReference type="PROSITE-ProRule" id="PRU00117"/>
    </source>
</evidence>
<dbReference type="EMBL" id="JAANIT010000198">
    <property type="protein sequence ID" value="KAG1550619.1"/>
    <property type="molecule type" value="Genomic_DNA"/>
</dbReference>
<dbReference type="PANTHER" id="PTHR10627:SF76">
    <property type="entry name" value="KH DOMAIN-CONTAINING PROTEIN YLL032C"/>
    <property type="match status" value="1"/>
</dbReference>
<feature type="domain" description="K Homology" evidence="3">
    <location>
        <begin position="165"/>
        <end position="237"/>
    </location>
</feature>
<feature type="domain" description="K Homology" evidence="3">
    <location>
        <begin position="392"/>
        <end position="459"/>
    </location>
</feature>
<dbReference type="OrthoDB" id="271862at2759"/>
<evidence type="ECO:0000313" key="5">
    <source>
        <dbReference type="Proteomes" id="UP000717996"/>
    </source>
</evidence>
<keyword evidence="1" id="KW-0677">Repeat</keyword>
<accession>A0A9P6YK90</accession>
<reference evidence="4" key="1">
    <citation type="journal article" date="2020" name="Microb. Genom.">
        <title>Genetic diversity of clinical and environmental Mucorales isolates obtained from an investigation of mucormycosis cases among solid organ transplant recipients.</title>
        <authorList>
            <person name="Nguyen M.H."/>
            <person name="Kaul D."/>
            <person name="Muto C."/>
            <person name="Cheng S.J."/>
            <person name="Richter R.A."/>
            <person name="Bruno V.M."/>
            <person name="Liu G."/>
            <person name="Beyhan S."/>
            <person name="Sundermann A.J."/>
            <person name="Mounaud S."/>
            <person name="Pasculle A.W."/>
            <person name="Nierman W.C."/>
            <person name="Driscoll E."/>
            <person name="Cumbie R."/>
            <person name="Clancy C.J."/>
            <person name="Dupont C.L."/>
        </authorList>
    </citation>
    <scope>NUCLEOTIDE SEQUENCE</scope>
    <source>
        <strain evidence="4">GL16</strain>
    </source>
</reference>
<evidence type="ECO:0000256" key="1">
    <source>
        <dbReference type="ARBA" id="ARBA00022737"/>
    </source>
</evidence>
<dbReference type="InterPro" id="IPR004087">
    <property type="entry name" value="KH_dom"/>
</dbReference>
<dbReference type="GO" id="GO:0003729">
    <property type="term" value="F:mRNA binding"/>
    <property type="evidence" value="ECO:0007669"/>
    <property type="project" value="TreeGrafter"/>
</dbReference>
<dbReference type="Pfam" id="PF00013">
    <property type="entry name" value="KH_1"/>
    <property type="match status" value="1"/>
</dbReference>
<comment type="caution">
    <text evidence="4">The sequence shown here is derived from an EMBL/GenBank/DDBJ whole genome shotgun (WGS) entry which is preliminary data.</text>
</comment>
<dbReference type="InterPro" id="IPR036612">
    <property type="entry name" value="KH_dom_type_1_sf"/>
</dbReference>
<dbReference type="OMA" id="ANTRILW"/>
<feature type="domain" description="K Homology" evidence="3">
    <location>
        <begin position="461"/>
        <end position="541"/>
    </location>
</feature>